<dbReference type="PANTHER" id="PTHR39330:SF1">
    <property type="entry name" value="ETHANOLAMINE AMMONIA-LYASE SMALL SUBUNIT"/>
    <property type="match status" value="1"/>
</dbReference>
<comment type="cofactor">
    <cofactor evidence="5">
        <name>adenosylcob(III)alamin</name>
        <dbReference type="ChEBI" id="CHEBI:18408"/>
    </cofactor>
    <text evidence="5">Binds between the large and small subunits.</text>
</comment>
<keyword evidence="3 5" id="KW-0170">Cobalt</keyword>
<dbReference type="Gene3D" id="1.10.30.40">
    <property type="entry name" value="Ethanolamine ammonia-lyase light chain (EutC), N-terminal domain"/>
    <property type="match status" value="1"/>
</dbReference>
<dbReference type="UniPathway" id="UPA00560"/>
<dbReference type="Pfam" id="PF05985">
    <property type="entry name" value="EutC"/>
    <property type="match status" value="1"/>
</dbReference>
<comment type="pathway">
    <text evidence="5">Amine and polyamine degradation; ethanolamine degradation.</text>
</comment>
<dbReference type="GO" id="GO:0046336">
    <property type="term" value="P:ethanolamine catabolic process"/>
    <property type="evidence" value="ECO:0007669"/>
    <property type="project" value="UniProtKB-UniRule"/>
</dbReference>
<dbReference type="GO" id="GO:0031471">
    <property type="term" value="C:ethanolamine degradation polyhedral organelle"/>
    <property type="evidence" value="ECO:0007669"/>
    <property type="project" value="UniProtKB-UniRule"/>
</dbReference>
<dbReference type="GO" id="GO:0008851">
    <property type="term" value="F:ethanolamine ammonia-lyase activity"/>
    <property type="evidence" value="ECO:0007669"/>
    <property type="project" value="UniProtKB-UniRule"/>
</dbReference>
<protein>
    <recommendedName>
        <fullName evidence="5">Ethanolamine ammonia-lyase small subunit</fullName>
        <shortName evidence="5">EAL small subunit</shortName>
        <ecNumber evidence="5">4.3.1.7</ecNumber>
    </recommendedName>
</protein>
<feature type="binding site" evidence="5">
    <location>
        <position position="220"/>
    </location>
    <ligand>
        <name>adenosylcob(III)alamin</name>
        <dbReference type="ChEBI" id="CHEBI:18408"/>
    </ligand>
</feature>
<evidence type="ECO:0000256" key="1">
    <source>
        <dbReference type="ARBA" id="ARBA00022628"/>
    </source>
</evidence>
<feature type="binding site" evidence="5">
    <location>
        <position position="170"/>
    </location>
    <ligand>
        <name>adenosylcob(III)alamin</name>
        <dbReference type="ChEBI" id="CHEBI:18408"/>
    </ligand>
</feature>
<dbReference type="PANTHER" id="PTHR39330">
    <property type="entry name" value="ETHANOLAMINE AMMONIA-LYASE LIGHT CHAIN"/>
    <property type="match status" value="1"/>
</dbReference>
<evidence type="ECO:0000256" key="2">
    <source>
        <dbReference type="ARBA" id="ARBA00023239"/>
    </source>
</evidence>
<dbReference type="AlphaFoldDB" id="A0A2A2FBY1"/>
<dbReference type="Proteomes" id="UP000218896">
    <property type="component" value="Unassembled WGS sequence"/>
</dbReference>
<evidence type="ECO:0000256" key="5">
    <source>
        <dbReference type="HAMAP-Rule" id="MF_00601"/>
    </source>
</evidence>
<gene>
    <name evidence="5" type="primary">eutC</name>
    <name evidence="6" type="ORF">CK501_02895</name>
</gene>
<organism evidence="6 7">
    <name type="scientific">Halovibrio salipaludis</name>
    <dbReference type="NCBI Taxonomy" id="2032626"/>
    <lineage>
        <taxon>Bacteria</taxon>
        <taxon>Pseudomonadati</taxon>
        <taxon>Pseudomonadota</taxon>
        <taxon>Gammaproteobacteria</taxon>
        <taxon>Oceanospirillales</taxon>
        <taxon>Halomonadaceae</taxon>
        <taxon>Halovibrio</taxon>
    </lineage>
</organism>
<keyword evidence="4 5" id="KW-1283">Bacterial microcompartment</keyword>
<comment type="subcellular location">
    <subcellularLocation>
        <location evidence="5">Bacterial microcompartment</location>
    </subcellularLocation>
</comment>
<dbReference type="HAMAP" id="MF_00601">
    <property type="entry name" value="EutC"/>
    <property type="match status" value="1"/>
</dbReference>
<comment type="catalytic activity">
    <reaction evidence="5">
        <text>ethanolamine = acetaldehyde + NH4(+)</text>
        <dbReference type="Rhea" id="RHEA:15313"/>
        <dbReference type="ChEBI" id="CHEBI:15343"/>
        <dbReference type="ChEBI" id="CHEBI:28938"/>
        <dbReference type="ChEBI" id="CHEBI:57603"/>
        <dbReference type="EC" id="4.3.1.7"/>
    </reaction>
</comment>
<keyword evidence="1 5" id="KW-0846">Cobalamin</keyword>
<dbReference type="InterPro" id="IPR042255">
    <property type="entry name" value="EutC_N"/>
</dbReference>
<evidence type="ECO:0000256" key="3">
    <source>
        <dbReference type="ARBA" id="ARBA00023285"/>
    </source>
</evidence>
<keyword evidence="2 5" id="KW-0456">Lyase</keyword>
<dbReference type="GO" id="GO:0009350">
    <property type="term" value="C:ethanolamine ammonia-lyase complex"/>
    <property type="evidence" value="ECO:0007669"/>
    <property type="project" value="UniProtKB-UniRule"/>
</dbReference>
<dbReference type="NCBIfam" id="NF003971">
    <property type="entry name" value="PRK05465.1"/>
    <property type="match status" value="1"/>
</dbReference>
<comment type="subunit">
    <text evidence="5">The basic unit is a heterodimer which dimerizes to form tetramers. The heterotetramers trimerize; 6 large subunits form a core ring with 6 small subunits projecting outwards.</text>
</comment>
<feature type="binding site" evidence="5">
    <location>
        <position position="191"/>
    </location>
    <ligand>
        <name>adenosylcob(III)alamin</name>
        <dbReference type="ChEBI" id="CHEBI:18408"/>
    </ligand>
</feature>
<dbReference type="OrthoDB" id="114248at2"/>
<comment type="function">
    <text evidence="5">Catalyzes the deamination of various vicinal amino-alcohols to oxo compounds. Allows this organism to utilize ethanolamine as the sole source of nitrogen and carbon in the presence of external vitamin B12.</text>
</comment>
<evidence type="ECO:0000313" key="7">
    <source>
        <dbReference type="Proteomes" id="UP000218896"/>
    </source>
</evidence>
<keyword evidence="7" id="KW-1185">Reference proteome</keyword>
<dbReference type="RefSeq" id="WP_095616208.1">
    <property type="nucleotide sequence ID" value="NZ_NSKD01000001.1"/>
</dbReference>
<evidence type="ECO:0000313" key="6">
    <source>
        <dbReference type="EMBL" id="PAU82112.1"/>
    </source>
</evidence>
<accession>A0A2A2FBY1</accession>
<proteinExistence type="inferred from homology"/>
<evidence type="ECO:0000256" key="4">
    <source>
        <dbReference type="ARBA" id="ARBA00024446"/>
    </source>
</evidence>
<dbReference type="PIRSF" id="PIRSF018982">
    <property type="entry name" value="EutC"/>
    <property type="match status" value="1"/>
</dbReference>
<dbReference type="Gene3D" id="3.40.50.11240">
    <property type="entry name" value="Ethanolamine ammonia-lyase light chain (EutC)"/>
    <property type="match status" value="1"/>
</dbReference>
<comment type="similarity">
    <text evidence="5">Belongs to the EutC family.</text>
</comment>
<dbReference type="EC" id="4.3.1.7" evidence="5"/>
<dbReference type="GO" id="GO:0006520">
    <property type="term" value="P:amino acid metabolic process"/>
    <property type="evidence" value="ECO:0007669"/>
    <property type="project" value="InterPro"/>
</dbReference>
<reference evidence="6 7" key="1">
    <citation type="submission" date="2017-08" db="EMBL/GenBank/DDBJ databases">
        <title>Halovibrio sewagensis sp. nov., isolated from wastewater of high salinity.</title>
        <authorList>
            <person name="Dong X."/>
            <person name="Zhang G."/>
        </authorList>
    </citation>
    <scope>NUCLEOTIDE SEQUENCE [LARGE SCALE GENOMIC DNA]</scope>
    <source>
        <strain evidence="6 7">YL5-2</strain>
    </source>
</reference>
<comment type="caution">
    <text evidence="6">The sequence shown here is derived from an EMBL/GenBank/DDBJ whole genome shotgun (WGS) entry which is preliminary data.</text>
</comment>
<dbReference type="GO" id="GO:0031419">
    <property type="term" value="F:cobalamin binding"/>
    <property type="evidence" value="ECO:0007669"/>
    <property type="project" value="UniProtKB-UniRule"/>
</dbReference>
<dbReference type="InterPro" id="IPR042251">
    <property type="entry name" value="EutC_C"/>
</dbReference>
<name>A0A2A2FBY1_9GAMM</name>
<dbReference type="EMBL" id="NSKD01000001">
    <property type="protein sequence ID" value="PAU82112.1"/>
    <property type="molecule type" value="Genomic_DNA"/>
</dbReference>
<dbReference type="InterPro" id="IPR009246">
    <property type="entry name" value="EutC"/>
</dbReference>
<sequence length="276" mass="30306">MTDDTSPRNGRLWDRLKAFTDARIGLGCSGVSLPTHQLLTFQMAHAQARDAVHWPLDVEALCEQVLAIASPFTTEPPLRLRTQASDRMTYVQRPDLGRVLSNESRQQLQQRANHPTTASDLAIVMVDGLSALAVQTHAPPFLEGLFAELEADEHRDWQLAPLTVVQQGRVAIGDDVGELLNARAVLVLIGERPGLSSPDSLGLYLTWGPCSGMTDADRNCVSNVRPAGLKYPEASSRVVHLLSEAFRRQLSGVQLKERTDDDVIEHKTGSKNFLVS</sequence>